<protein>
    <recommendedName>
        <fullName evidence="4">S-layer protein</fullName>
    </recommendedName>
</protein>
<reference evidence="2 3" key="1">
    <citation type="submission" date="2017-11" db="EMBL/GenBank/DDBJ databases">
        <title>Draft Genome Sequence of Lactobacillus curieae NBRC 111893 isolated from Koso, a Japanese sugar-Vegetable Fermented Beverage.</title>
        <authorList>
            <person name="Chiou T.Y."/>
            <person name="Oshima K."/>
            <person name="Suda W."/>
            <person name="Hattori M."/>
            <person name="Takahashi T."/>
        </authorList>
    </citation>
    <scope>NUCLEOTIDE SEQUENCE [LARGE SCALE GENOMIC DNA]</scope>
    <source>
        <strain evidence="2 3">NBRC111893</strain>
    </source>
</reference>
<evidence type="ECO:0000313" key="2">
    <source>
        <dbReference type="EMBL" id="GAY72035.1"/>
    </source>
</evidence>
<dbReference type="EMBL" id="BEXA01000001">
    <property type="protein sequence ID" value="GAY72035.1"/>
    <property type="molecule type" value="Genomic_DNA"/>
</dbReference>
<gene>
    <name evidence="2" type="ORF">NBRC111893_181</name>
</gene>
<keyword evidence="1" id="KW-0732">Signal</keyword>
<dbReference type="AlphaFoldDB" id="A0A401FI37"/>
<dbReference type="Proteomes" id="UP000286974">
    <property type="component" value="Unassembled WGS sequence"/>
</dbReference>
<evidence type="ECO:0000256" key="1">
    <source>
        <dbReference type="SAM" id="SignalP"/>
    </source>
</evidence>
<organism evidence="2 3">
    <name type="scientific">Lentilactobacillus kosonis</name>
    <dbReference type="NCBI Taxonomy" id="2810561"/>
    <lineage>
        <taxon>Bacteria</taxon>
        <taxon>Bacillati</taxon>
        <taxon>Bacillota</taxon>
        <taxon>Bacilli</taxon>
        <taxon>Lactobacillales</taxon>
        <taxon>Lactobacillaceae</taxon>
        <taxon>Lentilactobacillus</taxon>
    </lineage>
</organism>
<feature type="signal peptide" evidence="1">
    <location>
        <begin position="1"/>
        <end position="19"/>
    </location>
</feature>
<sequence length="542" mass="58102">MKTNLKNILLIGFATLGLAAVSGVINGQSASAKTYAKVTSNNVMSTSAPTRNVNVTGTNAIYTKAGTLKGARLVATKTTLNILKNSQQGQKNWRAYRVATTNRGSVYYKIVSFDKSYRGWIYGGKVSNQFNAGVKAYTTTNAINDSQADNKTAYQLKSNAASGSNTTFYSQPAWSQYKIGRARENGDGPIITDASKYNNVTFTLSQAVKTTREGETWYQISNPTNHDLNGAWIKKSDVTVLPIPEEVVRIRIKSTEGQLLGVLTLPKQDSESTGSQTIANEYGQVITDSHTVNTAGLSAAYQKLLNDANISGNYGISGLSDQQILANSLALRMADYGQTAEITVAPNPQPELVLFTNTSQTLLAGPVQNGETAGDMISAVYTGNQVVEYNTILNDIVNGLRGEAGTTLSADQLSNVLQQANASEFYYVENTSTGKILSSGDLNNNGTINEALFNVPLIVYRAELTKSQIANTTGDGSNGNGYNPGAYAGTVNQTPAPAIQGKFGENNFLMLYYAGTPSKSFTINGTDGADKMNVKQLYEQFK</sequence>
<comment type="caution">
    <text evidence="2">The sequence shown here is derived from an EMBL/GenBank/DDBJ whole genome shotgun (WGS) entry which is preliminary data.</text>
</comment>
<dbReference type="RefSeq" id="WP_125007624.1">
    <property type="nucleotide sequence ID" value="NZ_BEXA01000001.1"/>
</dbReference>
<evidence type="ECO:0008006" key="4">
    <source>
        <dbReference type="Google" id="ProtNLM"/>
    </source>
</evidence>
<name>A0A401FI37_9LACO</name>
<feature type="chain" id="PRO_5039522122" description="S-layer protein" evidence="1">
    <location>
        <begin position="20"/>
        <end position="542"/>
    </location>
</feature>
<keyword evidence="3" id="KW-1185">Reference proteome</keyword>
<evidence type="ECO:0000313" key="3">
    <source>
        <dbReference type="Proteomes" id="UP000286974"/>
    </source>
</evidence>
<accession>A0A401FI37</accession>
<proteinExistence type="predicted"/>